<accession>A0A9J7H5X4</accession>
<organism evidence="8 9">
    <name type="scientific">Cricetulus griseus</name>
    <name type="common">Chinese hamster</name>
    <name type="synonym">Cricetulus barabensis griseus</name>
    <dbReference type="NCBI Taxonomy" id="10029"/>
    <lineage>
        <taxon>Eukaryota</taxon>
        <taxon>Metazoa</taxon>
        <taxon>Chordata</taxon>
        <taxon>Craniata</taxon>
        <taxon>Vertebrata</taxon>
        <taxon>Euteleostomi</taxon>
        <taxon>Mammalia</taxon>
        <taxon>Eutheria</taxon>
        <taxon>Euarchontoglires</taxon>
        <taxon>Glires</taxon>
        <taxon>Rodentia</taxon>
        <taxon>Myomorpha</taxon>
        <taxon>Muroidea</taxon>
        <taxon>Cricetidae</taxon>
        <taxon>Cricetinae</taxon>
        <taxon>Cricetulus</taxon>
    </lineage>
</organism>
<evidence type="ECO:0000313" key="9">
    <source>
        <dbReference type="RefSeq" id="XP_035305639.1"/>
    </source>
</evidence>
<feature type="compositionally biased region" description="Low complexity" evidence="6">
    <location>
        <begin position="206"/>
        <end position="215"/>
    </location>
</feature>
<dbReference type="InterPro" id="IPR008422">
    <property type="entry name" value="KN_HD"/>
</dbReference>
<dbReference type="KEGG" id="cge:118237889"/>
<keyword evidence="2 5" id="KW-0238">DNA-binding</keyword>
<dbReference type="SMART" id="SM00389">
    <property type="entry name" value="HOX"/>
    <property type="match status" value="1"/>
</dbReference>
<dbReference type="Proteomes" id="UP001108280">
    <property type="component" value="Chromosome X"/>
</dbReference>
<feature type="region of interest" description="Disordered" evidence="6">
    <location>
        <begin position="374"/>
        <end position="406"/>
    </location>
</feature>
<reference evidence="9" key="3">
    <citation type="submission" date="2025-08" db="UniProtKB">
        <authorList>
            <consortium name="RefSeq"/>
        </authorList>
    </citation>
    <scope>IDENTIFICATION</scope>
    <source>
        <strain evidence="9">17A/GY</strain>
        <tissue evidence="9">Liver</tissue>
    </source>
</reference>
<name>A0A9J7H5X4_CRIGR</name>
<evidence type="ECO:0000259" key="7">
    <source>
        <dbReference type="PROSITE" id="PS50071"/>
    </source>
</evidence>
<dbReference type="AlphaFoldDB" id="A0A9J7H5X4"/>
<feature type="region of interest" description="Disordered" evidence="6">
    <location>
        <begin position="236"/>
        <end position="266"/>
    </location>
</feature>
<evidence type="ECO:0000256" key="2">
    <source>
        <dbReference type="ARBA" id="ARBA00023125"/>
    </source>
</evidence>
<dbReference type="GeneID" id="118237889"/>
<dbReference type="PANTHER" id="PTHR10390">
    <property type="entry name" value="HOMEOBOX PROTEIN SIX"/>
    <property type="match status" value="1"/>
</dbReference>
<dbReference type="GO" id="GO:0014857">
    <property type="term" value="P:regulation of skeletal muscle cell proliferation"/>
    <property type="evidence" value="ECO:0007669"/>
    <property type="project" value="TreeGrafter"/>
</dbReference>
<keyword evidence="8" id="KW-1185">Reference proteome</keyword>
<dbReference type="InterPro" id="IPR031701">
    <property type="entry name" value="SIX1_SD"/>
</dbReference>
<feature type="compositionally biased region" description="Polar residues" evidence="6">
    <location>
        <begin position="243"/>
        <end position="266"/>
    </location>
</feature>
<sequence length="482" mass="53231">MQNFLRLLREQGDAQPLPPDLVILAGKLCQDFQQNPAQMIHLVETILESQHCWELLSNEEVALVCTQVLIQKEQWLLALQILKGCQVPGGSQELVELWNDIHYHLTTRRLSVTKLNPGQRFRCRKRNPPPPNICPEGPKSRNFLPEVRYHLQDFATSVGAYPKKAHLEKLALETGLTTEQVYNWFANYRRRQRALLLHMPRAQEASSEVSSAKESGPQPLQLSGYHHKSVAVSPGSVRGEGSWTLQSSEISPRSQGPQYPASSFSGDYKTSQPLAFRSLYGYESYQEWPGHHSAGLTSMGLTPGLCPLASVSPMVDSSVAAPESWMMPLMLPSFKEIFLPMEQLGCRQQLDSGMDPAVAPMAMAMAALRGPRHAGFTGLPGSRPQSLYPEEGPGPRSGQGASTPDCKLHHLQSSLEVMSASSAMQLPVSTREQSQPLPSSQVQWPGGQASWNAVWRATMLLEFSEGNIGQHARVGMGGQHME</sequence>
<evidence type="ECO:0000256" key="5">
    <source>
        <dbReference type="PROSITE-ProRule" id="PRU00108"/>
    </source>
</evidence>
<reference evidence="8" key="2">
    <citation type="journal article" date="2020" name="Biotechnol. Bioeng.">
        <title>Chromosome-scale scaffolds for the Chinese hamster reference genome assembly to facilitate the study of the CHO epigenome.</title>
        <authorList>
            <person name="Hilliard W."/>
            <person name="MacDonald M."/>
            <person name="Lee K.H."/>
        </authorList>
    </citation>
    <scope>NUCLEOTIDE SEQUENCE [LARGE SCALE GENOMIC DNA]</scope>
    <source>
        <strain evidence="8">17A/GY</strain>
    </source>
</reference>
<feature type="DNA-binding region" description="Homeobox" evidence="5">
    <location>
        <begin position="156"/>
        <end position="196"/>
    </location>
</feature>
<dbReference type="CDD" id="cd00086">
    <property type="entry name" value="homeodomain"/>
    <property type="match status" value="1"/>
</dbReference>
<dbReference type="InterPro" id="IPR017970">
    <property type="entry name" value="Homeobox_CS"/>
</dbReference>
<gene>
    <name evidence="9" type="primary">Anhx</name>
</gene>
<dbReference type="InterPro" id="IPR001356">
    <property type="entry name" value="HD"/>
</dbReference>
<feature type="domain" description="Homeobox" evidence="7">
    <location>
        <begin position="154"/>
        <end position="195"/>
    </location>
</feature>
<dbReference type="GO" id="GO:0000978">
    <property type="term" value="F:RNA polymerase II cis-regulatory region sequence-specific DNA binding"/>
    <property type="evidence" value="ECO:0007669"/>
    <property type="project" value="TreeGrafter"/>
</dbReference>
<dbReference type="SUPFAM" id="SSF46689">
    <property type="entry name" value="Homeodomain-like"/>
    <property type="match status" value="1"/>
</dbReference>
<dbReference type="PROSITE" id="PS50071">
    <property type="entry name" value="HOMEOBOX_2"/>
    <property type="match status" value="1"/>
</dbReference>
<dbReference type="Pfam" id="PF16878">
    <property type="entry name" value="SIX1_SD"/>
    <property type="match status" value="1"/>
</dbReference>
<dbReference type="Pfam" id="PF05920">
    <property type="entry name" value="Homeobox_KN"/>
    <property type="match status" value="1"/>
</dbReference>
<dbReference type="RefSeq" id="XP_035293219.1">
    <property type="nucleotide sequence ID" value="XM_035437328.1"/>
</dbReference>
<dbReference type="GO" id="GO:0005667">
    <property type="term" value="C:transcription regulator complex"/>
    <property type="evidence" value="ECO:0007669"/>
    <property type="project" value="TreeGrafter"/>
</dbReference>
<dbReference type="CTD" id="647589"/>
<dbReference type="GO" id="GO:0048741">
    <property type="term" value="P:skeletal muscle fiber development"/>
    <property type="evidence" value="ECO:0007669"/>
    <property type="project" value="TreeGrafter"/>
</dbReference>
<feature type="region of interest" description="Disordered" evidence="6">
    <location>
        <begin position="206"/>
        <end position="225"/>
    </location>
</feature>
<dbReference type="RefSeq" id="XP_035305639.1">
    <property type="nucleotide sequence ID" value="XM_035449748.1"/>
</dbReference>
<feature type="region of interest" description="Disordered" evidence="6">
    <location>
        <begin position="421"/>
        <end position="446"/>
    </location>
</feature>
<dbReference type="Gene3D" id="1.10.10.60">
    <property type="entry name" value="Homeodomain-like"/>
    <property type="match status" value="1"/>
</dbReference>
<evidence type="ECO:0000256" key="6">
    <source>
        <dbReference type="SAM" id="MobiDB-lite"/>
    </source>
</evidence>
<dbReference type="OrthoDB" id="3501850at2759"/>
<feature type="compositionally biased region" description="Polar residues" evidence="6">
    <location>
        <begin position="421"/>
        <end position="443"/>
    </location>
</feature>
<evidence type="ECO:0000313" key="8">
    <source>
        <dbReference type="Proteomes" id="UP001108280"/>
    </source>
</evidence>
<proteinExistence type="inferred from homology"/>
<keyword evidence="4 5" id="KW-0539">Nucleus</keyword>
<evidence type="ECO:0000256" key="4">
    <source>
        <dbReference type="ARBA" id="ARBA00023242"/>
    </source>
</evidence>
<comment type="subcellular location">
    <subcellularLocation>
        <location evidence="5">Nucleus</location>
    </subcellularLocation>
</comment>
<dbReference type="InterPro" id="IPR009057">
    <property type="entry name" value="Homeodomain-like_sf"/>
</dbReference>
<keyword evidence="3 5" id="KW-0371">Homeobox</keyword>
<dbReference type="GO" id="GO:0000981">
    <property type="term" value="F:DNA-binding transcription factor activity, RNA polymerase II-specific"/>
    <property type="evidence" value="ECO:0007669"/>
    <property type="project" value="InterPro"/>
</dbReference>
<reference evidence="8" key="1">
    <citation type="journal article" date="2018" name="Biotechnol. Bioeng.">
        <title>A reference genome of the Chinese hamster based on a hybrid assembly strategy.</title>
        <authorList>
            <person name="Rupp O."/>
            <person name="MacDonald M.L."/>
            <person name="Li S."/>
            <person name="Dhiman H."/>
            <person name="Polson S."/>
            <person name="Griep S."/>
            <person name="Heffner K."/>
            <person name="Hernandez I."/>
            <person name="Brinkrolf K."/>
            <person name="Jadhav V."/>
            <person name="Samoudi M."/>
            <person name="Hao H."/>
            <person name="Kingham B."/>
            <person name="Goesmann A."/>
            <person name="Betenbaugh M.J."/>
            <person name="Lewis N.E."/>
            <person name="Borth N."/>
            <person name="Lee K.H."/>
        </authorList>
    </citation>
    <scope>NUCLEOTIDE SEQUENCE [LARGE SCALE GENOMIC DNA]</scope>
    <source>
        <strain evidence="8">17A/GY</strain>
    </source>
</reference>
<dbReference type="PROSITE" id="PS00027">
    <property type="entry name" value="HOMEOBOX_1"/>
    <property type="match status" value="1"/>
</dbReference>
<comment type="similarity">
    <text evidence="1">Belongs to the SIX/Sine oculis homeobox family.</text>
</comment>
<dbReference type="PANTHER" id="PTHR10390:SF34">
    <property type="entry name" value="ANOMALOUS HOMEOBOX PROTEIN"/>
    <property type="match status" value="1"/>
</dbReference>
<evidence type="ECO:0000256" key="3">
    <source>
        <dbReference type="ARBA" id="ARBA00023155"/>
    </source>
</evidence>
<dbReference type="GO" id="GO:0005634">
    <property type="term" value="C:nucleus"/>
    <property type="evidence" value="ECO:0007669"/>
    <property type="project" value="UniProtKB-SubCell"/>
</dbReference>
<protein>
    <submittedName>
        <fullName evidence="9">Anomalous homeobox protein</fullName>
    </submittedName>
</protein>
<evidence type="ECO:0000256" key="1">
    <source>
        <dbReference type="ARBA" id="ARBA00008161"/>
    </source>
</evidence>